<reference evidence="2" key="1">
    <citation type="submission" date="2018-06" db="EMBL/GenBank/DDBJ databases">
        <authorList>
            <person name="Zhirakovskaya E."/>
        </authorList>
    </citation>
    <scope>NUCLEOTIDE SEQUENCE</scope>
</reference>
<dbReference type="EMBL" id="UOFZ01000176">
    <property type="protein sequence ID" value="VAX14493.1"/>
    <property type="molecule type" value="Genomic_DNA"/>
</dbReference>
<keyword evidence="1" id="KW-0812">Transmembrane</keyword>
<protein>
    <submittedName>
        <fullName evidence="2">Uncharacterized protein</fullName>
    </submittedName>
</protein>
<dbReference type="AlphaFoldDB" id="A0A3B1BQL4"/>
<keyword evidence="1" id="KW-1133">Transmembrane helix</keyword>
<evidence type="ECO:0000313" key="2">
    <source>
        <dbReference type="EMBL" id="VAX14493.1"/>
    </source>
</evidence>
<accession>A0A3B1BQL4</accession>
<name>A0A3B1BQL4_9ZZZZ</name>
<feature type="transmembrane region" description="Helical" evidence="1">
    <location>
        <begin position="6"/>
        <end position="25"/>
    </location>
</feature>
<gene>
    <name evidence="2" type="ORF">MNBD_GAMMA24-871</name>
</gene>
<evidence type="ECO:0000256" key="1">
    <source>
        <dbReference type="SAM" id="Phobius"/>
    </source>
</evidence>
<organism evidence="2">
    <name type="scientific">hydrothermal vent metagenome</name>
    <dbReference type="NCBI Taxonomy" id="652676"/>
    <lineage>
        <taxon>unclassified sequences</taxon>
        <taxon>metagenomes</taxon>
        <taxon>ecological metagenomes</taxon>
    </lineage>
</organism>
<sequence length="34" mass="4219">MSMFEAIVPYFPLLIVIGWGLYKMFYKIIRRFFK</sequence>
<keyword evidence="1" id="KW-0472">Membrane</keyword>
<proteinExistence type="predicted"/>